<feature type="domain" description="ABC1 atypical kinase-like" evidence="2">
    <location>
        <begin position="82"/>
        <end position="178"/>
    </location>
</feature>
<organism evidence="3">
    <name type="scientific">marine metagenome</name>
    <dbReference type="NCBI Taxonomy" id="408172"/>
    <lineage>
        <taxon>unclassified sequences</taxon>
        <taxon>metagenomes</taxon>
        <taxon>ecological metagenomes</taxon>
    </lineage>
</organism>
<feature type="non-terminal residue" evidence="3">
    <location>
        <position position="189"/>
    </location>
</feature>
<dbReference type="PANTHER" id="PTHR10566:SF113">
    <property type="entry name" value="PROTEIN ACTIVITY OF BC1 COMPLEX KINASE 7, CHLOROPLASTIC"/>
    <property type="match status" value="1"/>
</dbReference>
<dbReference type="InterPro" id="IPR050154">
    <property type="entry name" value="UbiB_kinase"/>
</dbReference>
<accession>A0A383AXJ8</accession>
<protein>
    <recommendedName>
        <fullName evidence="2">ABC1 atypical kinase-like domain-containing protein</fullName>
    </recommendedName>
</protein>
<reference evidence="3" key="1">
    <citation type="submission" date="2018-05" db="EMBL/GenBank/DDBJ databases">
        <authorList>
            <person name="Lanie J.A."/>
            <person name="Ng W.-L."/>
            <person name="Kazmierczak K.M."/>
            <person name="Andrzejewski T.M."/>
            <person name="Davidsen T.M."/>
            <person name="Wayne K.J."/>
            <person name="Tettelin H."/>
            <person name="Glass J.I."/>
            <person name="Rusch D."/>
            <person name="Podicherti R."/>
            <person name="Tsui H.-C.T."/>
            <person name="Winkler M.E."/>
        </authorList>
    </citation>
    <scope>NUCLEOTIDE SEQUENCE</scope>
</reference>
<sequence>LALSDALKIVSKIHEPPLIIKIFLGIFSISLFGKTNQNLNLSDEERLCNSIQDMGTTFIKLGQFLSTRPDIIGEKLSKQFEKLQDKLPPFSTYEAKEMVKKDLGEEIYNSIINFNKPIAAASVAQVHKAQINDDGIIKDVAVKILRPNIKKIFNEEIDALMLLAYFIENSIKKTKRLKLVEVVFLLKEI</sequence>
<evidence type="ECO:0000256" key="1">
    <source>
        <dbReference type="ARBA" id="ARBA00009670"/>
    </source>
</evidence>
<evidence type="ECO:0000313" key="3">
    <source>
        <dbReference type="EMBL" id="SVE12303.1"/>
    </source>
</evidence>
<evidence type="ECO:0000259" key="2">
    <source>
        <dbReference type="Pfam" id="PF03109"/>
    </source>
</evidence>
<dbReference type="AlphaFoldDB" id="A0A383AXJ8"/>
<dbReference type="InterPro" id="IPR004147">
    <property type="entry name" value="ABC1_dom"/>
</dbReference>
<gene>
    <name evidence="3" type="ORF">METZ01_LOCUS465157</name>
</gene>
<dbReference type="PANTHER" id="PTHR10566">
    <property type="entry name" value="CHAPERONE-ACTIVITY OF BC1 COMPLEX CABC1 -RELATED"/>
    <property type="match status" value="1"/>
</dbReference>
<name>A0A383AXJ8_9ZZZZ</name>
<dbReference type="InterPro" id="IPR011009">
    <property type="entry name" value="Kinase-like_dom_sf"/>
</dbReference>
<dbReference type="SUPFAM" id="SSF56112">
    <property type="entry name" value="Protein kinase-like (PK-like)"/>
    <property type="match status" value="1"/>
</dbReference>
<comment type="similarity">
    <text evidence="1">Belongs to the protein kinase superfamily. ADCK protein kinase family.</text>
</comment>
<dbReference type="Pfam" id="PF03109">
    <property type="entry name" value="ABC1"/>
    <property type="match status" value="1"/>
</dbReference>
<feature type="non-terminal residue" evidence="3">
    <location>
        <position position="1"/>
    </location>
</feature>
<dbReference type="EMBL" id="UINC01195642">
    <property type="protein sequence ID" value="SVE12303.1"/>
    <property type="molecule type" value="Genomic_DNA"/>
</dbReference>
<proteinExistence type="inferred from homology"/>